<accession>A0A9W9NC30</accession>
<dbReference type="InterPro" id="IPR013520">
    <property type="entry name" value="Ribonucl_H"/>
</dbReference>
<evidence type="ECO:0000313" key="6">
    <source>
        <dbReference type="EMBL" id="KAJ5217121.1"/>
    </source>
</evidence>
<organism evidence="6 7">
    <name type="scientific">Penicillium chermesinum</name>
    <dbReference type="NCBI Taxonomy" id="63820"/>
    <lineage>
        <taxon>Eukaryota</taxon>
        <taxon>Fungi</taxon>
        <taxon>Dikarya</taxon>
        <taxon>Ascomycota</taxon>
        <taxon>Pezizomycotina</taxon>
        <taxon>Eurotiomycetes</taxon>
        <taxon>Eurotiomycetidae</taxon>
        <taxon>Eurotiales</taxon>
        <taxon>Aspergillaceae</taxon>
        <taxon>Penicillium</taxon>
    </lineage>
</organism>
<dbReference type="GO" id="GO:0006364">
    <property type="term" value="P:rRNA processing"/>
    <property type="evidence" value="ECO:0007669"/>
    <property type="project" value="TreeGrafter"/>
</dbReference>
<dbReference type="InterPro" id="IPR036397">
    <property type="entry name" value="RNaseH_sf"/>
</dbReference>
<dbReference type="InterPro" id="IPR012337">
    <property type="entry name" value="RNaseH-like_sf"/>
</dbReference>
<dbReference type="PANTHER" id="PTHR12801:SF114">
    <property type="entry name" value="EXONUCLEASE, PUTATIVE (AFU_ORTHOLOGUE AFUA_7G00870)-RELATED"/>
    <property type="match status" value="1"/>
</dbReference>
<evidence type="ECO:0000256" key="1">
    <source>
        <dbReference type="ARBA" id="ARBA00022722"/>
    </source>
</evidence>
<protein>
    <recommendedName>
        <fullName evidence="5">Exonuclease domain-containing protein</fullName>
    </recommendedName>
</protein>
<proteinExistence type="predicted"/>
<dbReference type="Proteomes" id="UP001150941">
    <property type="component" value="Unassembled WGS sequence"/>
</dbReference>
<comment type="caution">
    <text evidence="6">The sequence shown here is derived from an EMBL/GenBank/DDBJ whole genome shotgun (WGS) entry which is preliminary data.</text>
</comment>
<dbReference type="GO" id="GO:0000027">
    <property type="term" value="P:ribosomal large subunit assembly"/>
    <property type="evidence" value="ECO:0007669"/>
    <property type="project" value="TreeGrafter"/>
</dbReference>
<dbReference type="GO" id="GO:0004527">
    <property type="term" value="F:exonuclease activity"/>
    <property type="evidence" value="ECO:0007669"/>
    <property type="project" value="UniProtKB-KW"/>
</dbReference>
<dbReference type="EMBL" id="JAPQKS010000008">
    <property type="protein sequence ID" value="KAJ5217121.1"/>
    <property type="molecule type" value="Genomic_DNA"/>
</dbReference>
<dbReference type="GO" id="GO:0003676">
    <property type="term" value="F:nucleic acid binding"/>
    <property type="evidence" value="ECO:0007669"/>
    <property type="project" value="InterPro"/>
</dbReference>
<dbReference type="SMART" id="SM00479">
    <property type="entry name" value="EXOIII"/>
    <property type="match status" value="1"/>
</dbReference>
<name>A0A9W9NC30_9EURO</name>
<dbReference type="PANTHER" id="PTHR12801">
    <property type="entry name" value="RNA EXONUCLEASE REXO1 / RECO3 FAMILY MEMBER-RELATED"/>
    <property type="match status" value="1"/>
</dbReference>
<feature type="region of interest" description="Disordered" evidence="4">
    <location>
        <begin position="421"/>
        <end position="461"/>
    </location>
</feature>
<evidence type="ECO:0000256" key="2">
    <source>
        <dbReference type="ARBA" id="ARBA00022801"/>
    </source>
</evidence>
<keyword evidence="7" id="KW-1185">Reference proteome</keyword>
<evidence type="ECO:0000256" key="3">
    <source>
        <dbReference type="ARBA" id="ARBA00022839"/>
    </source>
</evidence>
<dbReference type="CDD" id="cd06137">
    <property type="entry name" value="DEDDh_RNase"/>
    <property type="match status" value="1"/>
</dbReference>
<dbReference type="SUPFAM" id="SSF53098">
    <property type="entry name" value="Ribonuclease H-like"/>
    <property type="match status" value="1"/>
</dbReference>
<dbReference type="InterPro" id="IPR047021">
    <property type="entry name" value="REXO1/3/4-like"/>
</dbReference>
<evidence type="ECO:0000313" key="7">
    <source>
        <dbReference type="Proteomes" id="UP001150941"/>
    </source>
</evidence>
<dbReference type="AlphaFoldDB" id="A0A9W9NC30"/>
<feature type="compositionally biased region" description="Basic and acidic residues" evidence="4">
    <location>
        <begin position="421"/>
        <end position="438"/>
    </location>
</feature>
<sequence>MPNQKPASAKLLSCPGCEKKNFQTIPALRMHFIAKGHSASRCRKCQKTFNDVLSLIQHYQKYTISTDPPALVQVSAKAKLDNAPSPARKQEKAEVVVATAHSAETLKEVSKDPKSSTTRPSRVPLPAVEDYVVVEHPVVEAATLPSSILPISLTPEEQEAVSRSLSTRCHPPKRLLAEGYIIEGGTVKNKEFVCNSCVPLNQFRDTPRPSEQSAPKRRAVAIDCEMVEIANHRQALAFLSAIDALTGEVLISRLVQPSERVLHWRTRHSGVTASLMSKAVASGEAVKNWKTARQMLWALVDSETVLIGHSLKHDLQVLGMRHPKIVDSAILTAEAVFPDPLVTGTMTRLWSLKKLAKAFLGADIQVGKNGHAALEDAFASRDIVVQCIRRPAQLEEWAKRMRVEEKDRQIAREIQRKLKAAQKLEGDKKPELGRADRKGTRRKQTKPNLKVVGRAKGLAQT</sequence>
<keyword evidence="2" id="KW-0378">Hydrolase</keyword>
<dbReference type="GO" id="GO:0005634">
    <property type="term" value="C:nucleus"/>
    <property type="evidence" value="ECO:0007669"/>
    <property type="project" value="TreeGrafter"/>
</dbReference>
<reference evidence="6" key="2">
    <citation type="journal article" date="2023" name="IMA Fungus">
        <title>Comparative genomic study of the Penicillium genus elucidates a diverse pangenome and 15 lateral gene transfer events.</title>
        <authorList>
            <person name="Petersen C."/>
            <person name="Sorensen T."/>
            <person name="Nielsen M.R."/>
            <person name="Sondergaard T.E."/>
            <person name="Sorensen J.L."/>
            <person name="Fitzpatrick D.A."/>
            <person name="Frisvad J.C."/>
            <person name="Nielsen K.L."/>
        </authorList>
    </citation>
    <scope>NUCLEOTIDE SEQUENCE</scope>
    <source>
        <strain evidence="6">IBT 19713</strain>
    </source>
</reference>
<feature type="domain" description="Exonuclease" evidence="5">
    <location>
        <begin position="218"/>
        <end position="393"/>
    </location>
</feature>
<dbReference type="Gene3D" id="3.30.160.60">
    <property type="entry name" value="Classic Zinc Finger"/>
    <property type="match status" value="1"/>
</dbReference>
<gene>
    <name evidence="6" type="ORF">N7468_010129</name>
</gene>
<reference evidence="6" key="1">
    <citation type="submission" date="2022-11" db="EMBL/GenBank/DDBJ databases">
        <authorList>
            <person name="Petersen C."/>
        </authorList>
    </citation>
    <scope>NUCLEOTIDE SEQUENCE</scope>
    <source>
        <strain evidence="6">IBT 19713</strain>
    </source>
</reference>
<dbReference type="Gene3D" id="3.30.420.10">
    <property type="entry name" value="Ribonuclease H-like superfamily/Ribonuclease H"/>
    <property type="match status" value="1"/>
</dbReference>
<evidence type="ECO:0000259" key="5">
    <source>
        <dbReference type="SMART" id="SM00479"/>
    </source>
</evidence>
<keyword evidence="1" id="KW-0540">Nuclease</keyword>
<keyword evidence="3" id="KW-0269">Exonuclease</keyword>
<dbReference type="GeneID" id="83206728"/>
<evidence type="ECO:0000256" key="4">
    <source>
        <dbReference type="SAM" id="MobiDB-lite"/>
    </source>
</evidence>
<dbReference type="RefSeq" id="XP_058325992.1">
    <property type="nucleotide sequence ID" value="XM_058479424.1"/>
</dbReference>
<dbReference type="OrthoDB" id="16516at2759"/>